<keyword evidence="1" id="KW-0812">Transmembrane</keyword>
<reference evidence="2" key="1">
    <citation type="journal article" date="2024" name="Int. J. Syst. Evol. Microbiol.">
        <title>Turicibacter faecis sp. nov., isolated from faeces of heart failure mouse model.</title>
        <authorList>
            <person name="Imamura Y."/>
            <person name="Motooka D."/>
            <person name="Nakajima Y."/>
            <person name="Ito S."/>
            <person name="Kitakaze M."/>
            <person name="Iida T."/>
            <person name="Nakamura S."/>
        </authorList>
    </citation>
    <scope>NUCLEOTIDE SEQUENCE</scope>
    <source>
        <strain evidence="2">TC023</strain>
    </source>
</reference>
<organism evidence="2 3">
    <name type="scientific">Turicibacter faecis</name>
    <dbReference type="NCBI Taxonomy" id="2963365"/>
    <lineage>
        <taxon>Bacteria</taxon>
        <taxon>Bacillati</taxon>
        <taxon>Bacillota</taxon>
        <taxon>Erysipelotrichia</taxon>
        <taxon>Erysipelotrichales</taxon>
        <taxon>Turicibacteraceae</taxon>
        <taxon>Turicibacter</taxon>
    </lineage>
</organism>
<dbReference type="InterPro" id="IPR025372">
    <property type="entry name" value="DUF4362"/>
</dbReference>
<dbReference type="Pfam" id="PF14275">
    <property type="entry name" value="DUF4362"/>
    <property type="match status" value="1"/>
</dbReference>
<dbReference type="Proteomes" id="UP001432099">
    <property type="component" value="Chromosome"/>
</dbReference>
<name>A0ABN6ZC01_9FIRM</name>
<gene>
    <name evidence="2" type="ORF">T23_06610</name>
</gene>
<proteinExistence type="predicted"/>
<dbReference type="EMBL" id="AP028127">
    <property type="protein sequence ID" value="BEH90559.1"/>
    <property type="molecule type" value="Genomic_DNA"/>
</dbReference>
<feature type="transmembrane region" description="Helical" evidence="1">
    <location>
        <begin position="6"/>
        <end position="22"/>
    </location>
</feature>
<evidence type="ECO:0000313" key="3">
    <source>
        <dbReference type="Proteomes" id="UP001432099"/>
    </source>
</evidence>
<evidence type="ECO:0000256" key="1">
    <source>
        <dbReference type="SAM" id="Phobius"/>
    </source>
</evidence>
<protein>
    <recommendedName>
        <fullName evidence="4">DUF4860 domain-containing protein</fullName>
    </recommendedName>
</protein>
<evidence type="ECO:0008006" key="4">
    <source>
        <dbReference type="Google" id="ProtNLM"/>
    </source>
</evidence>
<keyword evidence="1" id="KW-0472">Membrane</keyword>
<evidence type="ECO:0000313" key="2">
    <source>
        <dbReference type="EMBL" id="BEH90559.1"/>
    </source>
</evidence>
<keyword evidence="3" id="KW-1185">Reference proteome</keyword>
<accession>A0ABN6ZC01</accession>
<sequence length="150" mass="17339">MKKAGVSVGVVMILMLVGSFFFKGNTNLLVSAHETYDIVQGELDGHVIQQDGKVLNLARLERFYKQMRRGNDDHIIMALSQAGKYEIYELHFSNGKLKLFYDMNDDGQGRKEYKVKVYESMKKIYKKDKITYLLVNGEEERAILSYNLNE</sequence>
<dbReference type="RefSeq" id="WP_161832356.1">
    <property type="nucleotide sequence ID" value="NZ_AP028127.1"/>
</dbReference>
<keyword evidence="1" id="KW-1133">Transmembrane helix</keyword>